<dbReference type="EMBL" id="GEDC01012459">
    <property type="protein sequence ID" value="JAS24839.1"/>
    <property type="molecule type" value="Transcribed_RNA"/>
</dbReference>
<sequence>MNEESLHSGIFTTECCEETNLNILTNVENEDELIDLERIARSFLRERFLRIISHLSDKTCELSMYENTNVKAIYQGCDNLFTKIILKNLECPLGIVSSAVVRINDIIVLKITS</sequence>
<dbReference type="PANTHER" id="PTHR14679:SF1">
    <property type="entry name" value="GEM-ASSOCIATED PROTEIN 7"/>
    <property type="match status" value="1"/>
</dbReference>
<dbReference type="PANTHER" id="PTHR14679">
    <property type="entry name" value="GEM-ASSOCIATED PROTEIN 7"/>
    <property type="match status" value="1"/>
</dbReference>
<proteinExistence type="predicted"/>
<evidence type="ECO:0008006" key="2">
    <source>
        <dbReference type="Google" id="ProtNLM"/>
    </source>
</evidence>
<name>A0A1B6DGM1_9HEMI</name>
<evidence type="ECO:0000313" key="1">
    <source>
        <dbReference type="EMBL" id="JAS24839.1"/>
    </source>
</evidence>
<dbReference type="AlphaFoldDB" id="A0A1B6DGM1"/>
<accession>A0A1B6DGM1</accession>
<dbReference type="GO" id="GO:0000387">
    <property type="term" value="P:spliceosomal snRNP assembly"/>
    <property type="evidence" value="ECO:0007669"/>
    <property type="project" value="TreeGrafter"/>
</dbReference>
<dbReference type="Pfam" id="PF11095">
    <property type="entry name" value="Gemin7"/>
    <property type="match status" value="1"/>
</dbReference>
<dbReference type="InterPro" id="IPR020338">
    <property type="entry name" value="SMN_gemin7"/>
</dbReference>
<reference evidence="1" key="1">
    <citation type="submission" date="2015-12" db="EMBL/GenBank/DDBJ databases">
        <title>De novo transcriptome assembly of four potential Pierce s Disease insect vectors from Arizona vineyards.</title>
        <authorList>
            <person name="Tassone E.E."/>
        </authorList>
    </citation>
    <scope>NUCLEOTIDE SEQUENCE</scope>
</reference>
<organism evidence="1">
    <name type="scientific">Clastoptera arizonana</name>
    <name type="common">Arizona spittle bug</name>
    <dbReference type="NCBI Taxonomy" id="38151"/>
    <lineage>
        <taxon>Eukaryota</taxon>
        <taxon>Metazoa</taxon>
        <taxon>Ecdysozoa</taxon>
        <taxon>Arthropoda</taxon>
        <taxon>Hexapoda</taxon>
        <taxon>Insecta</taxon>
        <taxon>Pterygota</taxon>
        <taxon>Neoptera</taxon>
        <taxon>Paraneoptera</taxon>
        <taxon>Hemiptera</taxon>
        <taxon>Auchenorrhyncha</taxon>
        <taxon>Cercopoidea</taxon>
        <taxon>Clastopteridae</taxon>
        <taxon>Clastoptera</taxon>
    </lineage>
</organism>
<dbReference type="GO" id="GO:0034719">
    <property type="term" value="C:SMN-Sm protein complex"/>
    <property type="evidence" value="ECO:0007669"/>
    <property type="project" value="InterPro"/>
</dbReference>
<gene>
    <name evidence="1" type="ORF">g.6910</name>
</gene>
<protein>
    <recommendedName>
        <fullName evidence="2">Gem-associated protein 7</fullName>
    </recommendedName>
</protein>
<dbReference type="Gene3D" id="2.30.30.100">
    <property type="match status" value="1"/>
</dbReference>